<accession>A0A0H4I4E0</accession>
<dbReference type="Proteomes" id="UP000036406">
    <property type="component" value="Chromosome"/>
</dbReference>
<dbReference type="STRING" id="330734.ABA45_17140"/>
<dbReference type="AlphaFoldDB" id="A0A0H4I4E0"/>
<evidence type="ECO:0000313" key="1">
    <source>
        <dbReference type="EMBL" id="AKO53946.1"/>
    </source>
</evidence>
<dbReference type="KEGG" id="mpq:ABA45_17140"/>
<dbReference type="EMBL" id="CP011494">
    <property type="protein sequence ID" value="AKO53946.1"/>
    <property type="molecule type" value="Genomic_DNA"/>
</dbReference>
<protein>
    <submittedName>
        <fullName evidence="1">Uncharacterized protein</fullName>
    </submittedName>
</protein>
<evidence type="ECO:0000313" key="2">
    <source>
        <dbReference type="Proteomes" id="UP000036406"/>
    </source>
</evidence>
<reference evidence="1 2" key="1">
    <citation type="submission" date="2015-05" db="EMBL/GenBank/DDBJ databases">
        <title>Complete genome of Marinobacter psychrophilus strain 20041T isolated from sea-ice of the Canadian Basin.</title>
        <authorList>
            <person name="Song L."/>
            <person name="Ren L."/>
            <person name="Yu Y."/>
            <person name="Wang X."/>
        </authorList>
    </citation>
    <scope>NUCLEOTIDE SEQUENCE [LARGE SCALE GENOMIC DNA]</scope>
    <source>
        <strain evidence="1 2">20041</strain>
    </source>
</reference>
<sequence length="89" mass="10409">MNRQKLQGLALQGVDTLGYQLDRFGITSKVNRHNLAAYLMHGQKQLEGEWDSLQVRFDLQKARFERLSETVEQRANRLLRPLKQDKKQG</sequence>
<dbReference type="RefSeq" id="WP_048388182.1">
    <property type="nucleotide sequence ID" value="NZ_CP011494.1"/>
</dbReference>
<dbReference type="PATRIC" id="fig|330734.3.peg.3600"/>
<proteinExistence type="predicted"/>
<organism evidence="1 2">
    <name type="scientific">Marinobacter psychrophilus</name>
    <dbReference type="NCBI Taxonomy" id="330734"/>
    <lineage>
        <taxon>Bacteria</taxon>
        <taxon>Pseudomonadati</taxon>
        <taxon>Pseudomonadota</taxon>
        <taxon>Gammaproteobacteria</taxon>
        <taxon>Pseudomonadales</taxon>
        <taxon>Marinobacteraceae</taxon>
        <taxon>Marinobacter</taxon>
    </lineage>
</organism>
<keyword evidence="2" id="KW-1185">Reference proteome</keyword>
<name>A0A0H4I4E0_9GAMM</name>
<gene>
    <name evidence="1" type="ORF">ABA45_17140</name>
</gene>